<comment type="caution">
    <text evidence="7">The sequence shown here is derived from an EMBL/GenBank/DDBJ whole genome shotgun (WGS) entry which is preliminary data.</text>
</comment>
<feature type="region of interest" description="Disordered" evidence="3">
    <location>
        <begin position="162"/>
        <end position="228"/>
    </location>
</feature>
<feature type="compositionally biased region" description="Basic and acidic residues" evidence="3">
    <location>
        <begin position="203"/>
        <end position="215"/>
    </location>
</feature>
<keyword evidence="4" id="KW-0812">Transmembrane</keyword>
<evidence type="ECO:0000313" key="8">
    <source>
        <dbReference type="Proteomes" id="UP000612899"/>
    </source>
</evidence>
<feature type="signal peptide" evidence="5">
    <location>
        <begin position="1"/>
        <end position="28"/>
    </location>
</feature>
<dbReference type="GO" id="GO:0005576">
    <property type="term" value="C:extracellular region"/>
    <property type="evidence" value="ECO:0007669"/>
    <property type="project" value="UniProtKB-SubCell"/>
</dbReference>
<dbReference type="RefSeq" id="WP_203908961.1">
    <property type="nucleotide sequence ID" value="NZ_BONY01000016.1"/>
</dbReference>
<keyword evidence="2" id="KW-0964">Secreted</keyword>
<feature type="compositionally biased region" description="Basic and acidic residues" evidence="3">
    <location>
        <begin position="162"/>
        <end position="194"/>
    </location>
</feature>
<evidence type="ECO:0000256" key="1">
    <source>
        <dbReference type="ARBA" id="ARBA00004613"/>
    </source>
</evidence>
<evidence type="ECO:0000256" key="2">
    <source>
        <dbReference type="ARBA" id="ARBA00022525"/>
    </source>
</evidence>
<evidence type="ECO:0000256" key="5">
    <source>
        <dbReference type="SAM" id="SignalP"/>
    </source>
</evidence>
<keyword evidence="4" id="KW-0472">Membrane</keyword>
<dbReference type="Pfam" id="PF14449">
    <property type="entry name" value="PT-TG"/>
    <property type="match status" value="1"/>
</dbReference>
<evidence type="ECO:0000313" key="7">
    <source>
        <dbReference type="EMBL" id="GIH05099.1"/>
    </source>
</evidence>
<dbReference type="EMBL" id="BONY01000016">
    <property type="protein sequence ID" value="GIH05099.1"/>
    <property type="molecule type" value="Genomic_DNA"/>
</dbReference>
<dbReference type="AlphaFoldDB" id="A0A8J3Q6X8"/>
<organism evidence="7 8">
    <name type="scientific">Rhizocola hellebori</name>
    <dbReference type="NCBI Taxonomy" id="1392758"/>
    <lineage>
        <taxon>Bacteria</taxon>
        <taxon>Bacillati</taxon>
        <taxon>Actinomycetota</taxon>
        <taxon>Actinomycetes</taxon>
        <taxon>Micromonosporales</taxon>
        <taxon>Micromonosporaceae</taxon>
        <taxon>Rhizocola</taxon>
    </lineage>
</organism>
<feature type="chain" id="PRO_5035304579" description="Pre-toxin TG domain-containing protein" evidence="5">
    <location>
        <begin position="29"/>
        <end position="305"/>
    </location>
</feature>
<dbReference type="InterPro" id="IPR027797">
    <property type="entry name" value="PT-TG_dom"/>
</dbReference>
<gene>
    <name evidence="7" type="ORF">Rhe02_31660</name>
</gene>
<keyword evidence="5" id="KW-0732">Signal</keyword>
<dbReference type="CDD" id="cd20726">
    <property type="entry name" value="CDI_toxin_BpE479_tRNase-like"/>
    <property type="match status" value="1"/>
</dbReference>
<dbReference type="Proteomes" id="UP000612899">
    <property type="component" value="Unassembled WGS sequence"/>
</dbReference>
<protein>
    <recommendedName>
        <fullName evidence="6">Pre-toxin TG domain-containing protein</fullName>
    </recommendedName>
</protein>
<keyword evidence="4" id="KW-1133">Transmembrane helix</keyword>
<sequence>MRLGARLLAGAAAGSLTAVFLLPSAAFADNCGSMSDCYNTAAAALAALVGLSVLFGVMLSVALDFVPVVGTVKGIIEAITGRDLVTGQELAWWERLLGIVPVIGGAAGVAAAISKGSRAIDDIADVGRGIDRAADAVDAAGDAARAAENAREAERAAEAAREAERAAEAARDAERAREAERAAQAAEAHKRDLGMDPATGRYRAGEADTAVRVEEATGTTLSRSTDPSVDWVDNATGKTYDAVGNFPQQHFDAQWPNLQTKIIDHLAKADYVPVDVSQWTPDQIAKVQKFITDNGLGPRAFLVGN</sequence>
<evidence type="ECO:0000259" key="6">
    <source>
        <dbReference type="Pfam" id="PF14449"/>
    </source>
</evidence>
<proteinExistence type="predicted"/>
<reference evidence="7" key="1">
    <citation type="submission" date="2021-01" db="EMBL/GenBank/DDBJ databases">
        <title>Whole genome shotgun sequence of Rhizocola hellebori NBRC 109834.</title>
        <authorList>
            <person name="Komaki H."/>
            <person name="Tamura T."/>
        </authorList>
    </citation>
    <scope>NUCLEOTIDE SEQUENCE</scope>
    <source>
        <strain evidence="7">NBRC 109834</strain>
    </source>
</reference>
<feature type="transmembrane region" description="Helical" evidence="4">
    <location>
        <begin position="38"/>
        <end position="63"/>
    </location>
</feature>
<name>A0A8J3Q6X8_9ACTN</name>
<feature type="compositionally biased region" description="Polar residues" evidence="3">
    <location>
        <begin position="217"/>
        <end position="227"/>
    </location>
</feature>
<accession>A0A8J3Q6X8</accession>
<keyword evidence="8" id="KW-1185">Reference proteome</keyword>
<evidence type="ECO:0000256" key="3">
    <source>
        <dbReference type="SAM" id="MobiDB-lite"/>
    </source>
</evidence>
<feature type="domain" description="Pre-toxin TG" evidence="6">
    <location>
        <begin position="58"/>
        <end position="117"/>
    </location>
</feature>
<comment type="subcellular location">
    <subcellularLocation>
        <location evidence="1">Secreted</location>
    </subcellularLocation>
</comment>
<evidence type="ECO:0000256" key="4">
    <source>
        <dbReference type="SAM" id="Phobius"/>
    </source>
</evidence>